<evidence type="ECO:0000313" key="2">
    <source>
        <dbReference type="Proteomes" id="UP000655225"/>
    </source>
</evidence>
<dbReference type="AlphaFoldDB" id="A0A835DFG0"/>
<evidence type="ECO:0000313" key="1">
    <source>
        <dbReference type="EMBL" id="KAF8398807.1"/>
    </source>
</evidence>
<accession>A0A835DFG0</accession>
<keyword evidence="2" id="KW-1185">Reference proteome</keyword>
<protein>
    <submittedName>
        <fullName evidence="1">Uncharacterized protein</fullName>
    </submittedName>
</protein>
<dbReference type="Proteomes" id="UP000655225">
    <property type="component" value="Unassembled WGS sequence"/>
</dbReference>
<comment type="caution">
    <text evidence="1">The sequence shown here is derived from an EMBL/GenBank/DDBJ whole genome shotgun (WGS) entry which is preliminary data.</text>
</comment>
<gene>
    <name evidence="1" type="ORF">HHK36_014667</name>
</gene>
<proteinExistence type="predicted"/>
<organism evidence="1 2">
    <name type="scientific">Tetracentron sinense</name>
    <name type="common">Spur-leaf</name>
    <dbReference type="NCBI Taxonomy" id="13715"/>
    <lineage>
        <taxon>Eukaryota</taxon>
        <taxon>Viridiplantae</taxon>
        <taxon>Streptophyta</taxon>
        <taxon>Embryophyta</taxon>
        <taxon>Tracheophyta</taxon>
        <taxon>Spermatophyta</taxon>
        <taxon>Magnoliopsida</taxon>
        <taxon>Trochodendrales</taxon>
        <taxon>Trochodendraceae</taxon>
        <taxon>Tetracentron</taxon>
    </lineage>
</organism>
<dbReference type="EMBL" id="JABCRI010000010">
    <property type="protein sequence ID" value="KAF8398807.1"/>
    <property type="molecule type" value="Genomic_DNA"/>
</dbReference>
<name>A0A835DFG0_TETSI</name>
<reference evidence="1 2" key="1">
    <citation type="submission" date="2020-04" db="EMBL/GenBank/DDBJ databases">
        <title>Plant Genome Project.</title>
        <authorList>
            <person name="Zhang R.-G."/>
        </authorList>
    </citation>
    <scope>NUCLEOTIDE SEQUENCE [LARGE SCALE GENOMIC DNA]</scope>
    <source>
        <strain evidence="1">YNK0</strain>
        <tissue evidence="1">Leaf</tissue>
    </source>
</reference>
<sequence length="86" mass="9841">MTMTLCQKIMEDLGKKRWGRGWQRRGLASHRATSLKDHALGRATVPLFARRRAFTEGIAEAFAVVASALNTVKIIRRFHLHVHLYI</sequence>